<dbReference type="PROSITE" id="PS50878">
    <property type="entry name" value="RT_POL"/>
    <property type="match status" value="1"/>
</dbReference>
<dbReference type="InterPro" id="IPR036691">
    <property type="entry name" value="Endo/exonu/phosph_ase_sf"/>
</dbReference>
<dbReference type="InterPro" id="IPR043502">
    <property type="entry name" value="DNA/RNA_pol_sf"/>
</dbReference>
<dbReference type="CDD" id="cd06222">
    <property type="entry name" value="RNase_H_like"/>
    <property type="match status" value="1"/>
</dbReference>
<dbReference type="InterPro" id="IPR000477">
    <property type="entry name" value="RT_dom"/>
</dbReference>
<evidence type="ECO:0000313" key="2">
    <source>
        <dbReference type="EMBL" id="CCA65974.1"/>
    </source>
</evidence>
<dbReference type="InterPro" id="IPR036397">
    <property type="entry name" value="RNaseH_sf"/>
</dbReference>
<dbReference type="Pfam" id="PF13456">
    <property type="entry name" value="RVT_3"/>
    <property type="match status" value="1"/>
</dbReference>
<dbReference type="GO" id="GO:0006281">
    <property type="term" value="P:DNA repair"/>
    <property type="evidence" value="ECO:0007669"/>
    <property type="project" value="InterPro"/>
</dbReference>
<feature type="domain" description="Reverse transcriptase" evidence="1">
    <location>
        <begin position="473"/>
        <end position="751"/>
    </location>
</feature>
<accession>F4NCF7</accession>
<dbReference type="CDD" id="cd01650">
    <property type="entry name" value="RT_nLTR_like"/>
    <property type="match status" value="1"/>
</dbReference>
<name>F4NCF7_BETVV</name>
<dbReference type="InterPro" id="IPR026960">
    <property type="entry name" value="RVT-Znf"/>
</dbReference>
<dbReference type="InterPro" id="IPR012337">
    <property type="entry name" value="RNaseH-like_sf"/>
</dbReference>
<dbReference type="InterPro" id="IPR044730">
    <property type="entry name" value="RNase_H-like_dom_plant"/>
</dbReference>
<dbReference type="InterPro" id="IPR020847">
    <property type="entry name" value="AP_endonuclease_F1_BS"/>
</dbReference>
<protein>
    <recommendedName>
        <fullName evidence="1">Reverse transcriptase domain-containing protein</fullName>
    </recommendedName>
</protein>
<dbReference type="EMBL" id="FR852795">
    <property type="protein sequence ID" value="CCA65974.1"/>
    <property type="molecule type" value="Genomic_DNA"/>
</dbReference>
<dbReference type="PROSITE" id="PS00726">
    <property type="entry name" value="AP_NUCLEASE_F1_1"/>
    <property type="match status" value="1"/>
</dbReference>
<dbReference type="Pfam" id="PF03372">
    <property type="entry name" value="Exo_endo_phos"/>
    <property type="match status" value="1"/>
</dbReference>
<dbReference type="PANTHER" id="PTHR33116:SF78">
    <property type="entry name" value="OS12G0587133 PROTEIN"/>
    <property type="match status" value="1"/>
</dbReference>
<dbReference type="Gene3D" id="3.30.420.10">
    <property type="entry name" value="Ribonuclease H-like superfamily/Ribonuclease H"/>
    <property type="match status" value="1"/>
</dbReference>
<dbReference type="GO" id="GO:0004523">
    <property type="term" value="F:RNA-DNA hybrid ribonuclease activity"/>
    <property type="evidence" value="ECO:0007669"/>
    <property type="project" value="InterPro"/>
</dbReference>
<dbReference type="SUPFAM" id="SSF53098">
    <property type="entry name" value="Ribonuclease H-like"/>
    <property type="match status" value="1"/>
</dbReference>
<dbReference type="Pfam" id="PF00078">
    <property type="entry name" value="RVT_1"/>
    <property type="match status" value="1"/>
</dbReference>
<dbReference type="Pfam" id="PF13966">
    <property type="entry name" value="zf-RVT"/>
    <property type="match status" value="1"/>
</dbReference>
<evidence type="ECO:0000259" key="1">
    <source>
        <dbReference type="PROSITE" id="PS50878"/>
    </source>
</evidence>
<dbReference type="GO" id="GO:0003677">
    <property type="term" value="F:DNA binding"/>
    <property type="evidence" value="ECO:0007669"/>
    <property type="project" value="InterPro"/>
</dbReference>
<dbReference type="SUPFAM" id="SSF56672">
    <property type="entry name" value="DNA/RNA polymerases"/>
    <property type="match status" value="1"/>
</dbReference>
<sequence length="1379" mass="158312">MSVLSWNIRGLTARVKRSAIRKLIQKHTPDFVFVQETKMEGISLEIVKTMWKSQDVEWTWYPSVGNSGGLISMWNKSAFSMKSSSVNQHWIAISGSFSRINFECILFNVYNPNTVGARASVWEEIVTFHKTNPLPSLLIGDFNETLEPDDRGSLLFSNIGTDNFKNFLQVMELLEVSPSNKGFTWFRGRSKSVLDRLLLNPEWINEFPSMRLSLLQRGLSDHCPLLTNIHTQNWGPKPFRFQNCWLTDPHCLEIVNKTWLESTNMPMIDKLRRVKIRLKAWNRDEFGHIDTNIKIMEDEIQKFDTISNERELDEQEIERRKEAQSDLWMWMKRKELYWAQNSRILWLKHGDRNTKFFHMVASNKKRRNFIASIKVNGRRIEKPNQIKEEAVTFFKEIFTEEFTERPTLEGLQFNQLSQNQADSLIQPFSDEEIDYAVNSCASDKAPGPDGFNFKFIKNAWETIKEDVYTLVREFWATSKLPKGSNSTFITLIPKIDNPENFKDFRPISMVGCVYKIIAKLMAKRIQRVMSSLIGPLQSSYVEGRQILDGALVASEVIDLCKRKKMEAILLKLDFHKAYDSVSWSFLQWTLAQMKFPPQWCKWVMACVASASASILINGSPSRPFKLHRGLRQGDPLSPFLFVIIGEALNQLIIKATRLNLWRGIETSRDGPMISHLQYADDTLVFSDTSTDSLKSIKSTLILFQLVSGLQVNFHKSSLIGLNISDARANNAANLLQCKVGSIPFTYLGLPIGGNPSRIQFWKPVIEKLCEKLAMWKSKMLSIGGRLTLIKSSLASLPLYFMSLFPIPKGVVEKINMITRRFLWSGCAEKKTLPPVSWKVVQLPKSRGGLNIGNVMHKNLAMLFKWIWRFFQEPNNLWCKVIKSKYNYAAPLTISSLTIPKSGGPWSKICTAILNDQAAKSVMKIGLRKIIGNGGNTLFWLDPWISSHPLKILYPRLFSIAIHPNASVAAHGFWEGYFWVWSFSWRRNLRPRDKIEKANMDALLKSVCPSLLCEDKLAWTHDKSGKFSTKSFNAELDKLLPHVHQDAVKGVWRGLVPHRIEIFVWSAMIGKINTRHKLATYGIIPVEDSSCPMCNSTPETSDHLLLHCLFAQRIWTWWLDLWSIKWVFPMSLRMAFDQWQSTNKSPFFKKIWASIFFIVVWSVWKERNDRIFNNKNTSIKDIRDMVLLRLGWWISGWSEKFPYSPLDIQRNPSCLRWEENRCIVDCSPASVTTWQAPGCSSIKWNVDASVDPRTSCSAIGRVLRNQHGNFMCLFSSPIPPMEINCAEVLAIHRAISISLASDSIKDAKIILESDSANAVSWCNGEEGGPWNMSHHLNFIRNARNKFLDVTISHKGRGSNMVADALAKQGLRRQDEFIAWL</sequence>
<proteinExistence type="predicted"/>
<dbReference type="InterPro" id="IPR002156">
    <property type="entry name" value="RNaseH_domain"/>
</dbReference>
<reference evidence="2" key="1">
    <citation type="journal article" date="2014" name="Plant J.">
        <title>Profiling of extensively diversified plant LINEs reveals distinct plant-specific subclades.</title>
        <authorList>
            <person name="Heitkam T."/>
            <person name="Holtgrawe D."/>
            <person name="Dohm J.C."/>
            <person name="Minoche A.E."/>
            <person name="Himmelbauer H."/>
            <person name="Weisshaar B."/>
            <person name="Schmidt T."/>
        </authorList>
    </citation>
    <scope>NUCLEOTIDE SEQUENCE</scope>
    <source>
        <tissue evidence="2">Leaf</tissue>
    </source>
</reference>
<dbReference type="SUPFAM" id="SSF56219">
    <property type="entry name" value="DNase I-like"/>
    <property type="match status" value="1"/>
</dbReference>
<dbReference type="InterPro" id="IPR005135">
    <property type="entry name" value="Endo/exonuclease/phosphatase"/>
</dbReference>
<dbReference type="PANTHER" id="PTHR33116">
    <property type="entry name" value="REVERSE TRANSCRIPTASE ZINC-BINDING DOMAIN-CONTAINING PROTEIN-RELATED-RELATED"/>
    <property type="match status" value="1"/>
</dbReference>
<organism evidence="2">
    <name type="scientific">Beta vulgaris subsp. vulgaris</name>
    <name type="common">Beet</name>
    <dbReference type="NCBI Taxonomy" id="3555"/>
    <lineage>
        <taxon>Eukaryota</taxon>
        <taxon>Viridiplantae</taxon>
        <taxon>Streptophyta</taxon>
        <taxon>Embryophyta</taxon>
        <taxon>Tracheophyta</taxon>
        <taxon>Spermatophyta</taxon>
        <taxon>Magnoliopsida</taxon>
        <taxon>eudicotyledons</taxon>
        <taxon>Gunneridae</taxon>
        <taxon>Pentapetalae</taxon>
        <taxon>Caryophyllales</taxon>
        <taxon>Chenopodiaceae</taxon>
        <taxon>Betoideae</taxon>
        <taxon>Beta</taxon>
    </lineage>
</organism>
<dbReference type="Gene3D" id="3.60.10.10">
    <property type="entry name" value="Endonuclease/exonuclease/phosphatase"/>
    <property type="match status" value="1"/>
</dbReference>